<dbReference type="GO" id="GO:0005886">
    <property type="term" value="C:plasma membrane"/>
    <property type="evidence" value="ECO:0007669"/>
    <property type="project" value="UniProtKB-SubCell"/>
</dbReference>
<organism evidence="6">
    <name type="scientific">marine metagenome</name>
    <dbReference type="NCBI Taxonomy" id="408172"/>
    <lineage>
        <taxon>unclassified sequences</taxon>
        <taxon>metagenomes</taxon>
        <taxon>ecological metagenomes</taxon>
    </lineage>
</organism>
<feature type="domain" description="Major facilitator superfamily (MFS) profile" evidence="5">
    <location>
        <begin position="9"/>
        <end position="383"/>
    </location>
</feature>
<feature type="transmembrane region" description="Helical" evidence="4">
    <location>
        <begin position="293"/>
        <end position="314"/>
    </location>
</feature>
<gene>
    <name evidence="6" type="ORF">METZ01_LOCUS53516</name>
</gene>
<dbReference type="InterPro" id="IPR011701">
    <property type="entry name" value="MFS"/>
</dbReference>
<dbReference type="EMBL" id="UINC01002824">
    <property type="protein sequence ID" value="SVA00662.1"/>
    <property type="molecule type" value="Genomic_DNA"/>
</dbReference>
<feature type="transmembrane region" description="Helical" evidence="4">
    <location>
        <begin position="38"/>
        <end position="62"/>
    </location>
</feature>
<sequence length="385" mass="42153">MTIAFNFKQIAMIFVAVTLAGITFGITMPLSTLTLKSWGIGSAMIGFSAAMPAIATVLITPFLPKLINYFGQVITIRFCLVLEAVCILCLPFFPNITSWLFLRFLIGVGATGIWLMSEIWINGYADDKNRGKIIAIYSSLLSAGFIIGVLLVSIIDIKESNIAFYVAAGIVAMAAIPMWNITPLSLDNMGEDIAFWDHLFSEPGLMGSSWMMGFLYAATASLLPVFALQFDLNYAQSSRTVAWLGSGELMLPLLVGWLADRMNKRKLMVYISLLTIAMLLLLPFIFSSALLRLAVLFVLGGAIMSFYSLGLTMLGQQFKGSLLASANASFIFFLCLGEIFGPPVIGASMDFFGNENEYAFGWTMALFSIIYLLVFISLGRKARPN</sequence>
<feature type="transmembrane region" description="Helical" evidence="4">
    <location>
        <begin position="12"/>
        <end position="32"/>
    </location>
</feature>
<dbReference type="InterPro" id="IPR036259">
    <property type="entry name" value="MFS_trans_sf"/>
</dbReference>
<dbReference type="Pfam" id="PF07690">
    <property type="entry name" value="MFS_1"/>
    <property type="match status" value="1"/>
</dbReference>
<dbReference type="GO" id="GO:0022857">
    <property type="term" value="F:transmembrane transporter activity"/>
    <property type="evidence" value="ECO:0007669"/>
    <property type="project" value="InterPro"/>
</dbReference>
<feature type="transmembrane region" description="Helical" evidence="4">
    <location>
        <begin position="133"/>
        <end position="155"/>
    </location>
</feature>
<dbReference type="CDD" id="cd17477">
    <property type="entry name" value="MFS_YcaD_like"/>
    <property type="match status" value="1"/>
</dbReference>
<comment type="subcellular location">
    <subcellularLocation>
        <location evidence="1">Cell membrane</location>
        <topology evidence="1">Multi-pass membrane protein</topology>
    </subcellularLocation>
</comment>
<dbReference type="InterPro" id="IPR047200">
    <property type="entry name" value="MFS_YcaD-like"/>
</dbReference>
<dbReference type="PANTHER" id="PTHR23521">
    <property type="entry name" value="TRANSPORTER MFS SUPERFAMILY"/>
    <property type="match status" value="1"/>
</dbReference>
<dbReference type="Gene3D" id="1.20.1250.20">
    <property type="entry name" value="MFS general substrate transporter like domains"/>
    <property type="match status" value="1"/>
</dbReference>
<accession>A0A381S991</accession>
<keyword evidence="3" id="KW-1003">Cell membrane</keyword>
<evidence type="ECO:0000256" key="3">
    <source>
        <dbReference type="ARBA" id="ARBA00022475"/>
    </source>
</evidence>
<evidence type="ECO:0000313" key="6">
    <source>
        <dbReference type="EMBL" id="SVA00662.1"/>
    </source>
</evidence>
<feature type="transmembrane region" description="Helical" evidence="4">
    <location>
        <begin position="99"/>
        <end position="121"/>
    </location>
</feature>
<evidence type="ECO:0000256" key="4">
    <source>
        <dbReference type="SAM" id="Phobius"/>
    </source>
</evidence>
<dbReference type="SUPFAM" id="SSF103473">
    <property type="entry name" value="MFS general substrate transporter"/>
    <property type="match status" value="1"/>
</dbReference>
<feature type="transmembrane region" description="Helical" evidence="4">
    <location>
        <begin position="161"/>
        <end position="179"/>
    </location>
</feature>
<reference evidence="6" key="1">
    <citation type="submission" date="2018-05" db="EMBL/GenBank/DDBJ databases">
        <authorList>
            <person name="Lanie J.A."/>
            <person name="Ng W.-L."/>
            <person name="Kazmierczak K.M."/>
            <person name="Andrzejewski T.M."/>
            <person name="Davidsen T.M."/>
            <person name="Wayne K.J."/>
            <person name="Tettelin H."/>
            <person name="Glass J.I."/>
            <person name="Rusch D."/>
            <person name="Podicherti R."/>
            <person name="Tsui H.-C.T."/>
            <person name="Winkler M.E."/>
        </authorList>
    </citation>
    <scope>NUCLEOTIDE SEQUENCE</scope>
</reference>
<keyword evidence="4" id="KW-1133">Transmembrane helix</keyword>
<name>A0A381S991_9ZZZZ</name>
<keyword evidence="4" id="KW-0812">Transmembrane</keyword>
<feature type="transmembrane region" description="Helical" evidence="4">
    <location>
        <begin position="267"/>
        <end position="287"/>
    </location>
</feature>
<evidence type="ECO:0000256" key="1">
    <source>
        <dbReference type="ARBA" id="ARBA00004651"/>
    </source>
</evidence>
<feature type="transmembrane region" description="Helical" evidence="4">
    <location>
        <begin position="360"/>
        <end position="379"/>
    </location>
</feature>
<dbReference type="PANTHER" id="PTHR23521:SF2">
    <property type="entry name" value="TRANSPORTER MFS SUPERFAMILY"/>
    <property type="match status" value="1"/>
</dbReference>
<feature type="transmembrane region" description="Helical" evidence="4">
    <location>
        <begin position="210"/>
        <end position="230"/>
    </location>
</feature>
<feature type="transmembrane region" description="Helical" evidence="4">
    <location>
        <begin position="321"/>
        <end position="340"/>
    </location>
</feature>
<evidence type="ECO:0000259" key="5">
    <source>
        <dbReference type="PROSITE" id="PS50850"/>
    </source>
</evidence>
<keyword evidence="4" id="KW-0472">Membrane</keyword>
<dbReference type="InterPro" id="IPR020846">
    <property type="entry name" value="MFS_dom"/>
</dbReference>
<protein>
    <recommendedName>
        <fullName evidence="5">Major facilitator superfamily (MFS) profile domain-containing protein</fullName>
    </recommendedName>
</protein>
<dbReference type="PROSITE" id="PS50850">
    <property type="entry name" value="MFS"/>
    <property type="match status" value="1"/>
</dbReference>
<keyword evidence="2" id="KW-0813">Transport</keyword>
<proteinExistence type="predicted"/>
<dbReference type="AlphaFoldDB" id="A0A381S991"/>
<evidence type="ECO:0000256" key="2">
    <source>
        <dbReference type="ARBA" id="ARBA00022448"/>
    </source>
</evidence>
<feature type="transmembrane region" description="Helical" evidence="4">
    <location>
        <begin position="74"/>
        <end position="93"/>
    </location>
</feature>